<evidence type="ECO:0000313" key="1">
    <source>
        <dbReference type="EMBL" id="KAE9615347.1"/>
    </source>
</evidence>
<dbReference type="Proteomes" id="UP000447434">
    <property type="component" value="Chromosome 4"/>
</dbReference>
<reference evidence="2" key="1">
    <citation type="journal article" date="2020" name="Nat. Commun.">
        <title>Genome sequence of the cluster root forming white lupin.</title>
        <authorList>
            <person name="Hufnagel B."/>
            <person name="Marques A."/>
            <person name="Soriano A."/>
            <person name="Marques L."/>
            <person name="Divol F."/>
            <person name="Doumas P."/>
            <person name="Sallet E."/>
            <person name="Mancinotti D."/>
            <person name="Carrere S."/>
            <person name="Marande W."/>
            <person name="Arribat S."/>
            <person name="Keller J."/>
            <person name="Huneau C."/>
            <person name="Blein T."/>
            <person name="Aime D."/>
            <person name="Laguerre M."/>
            <person name="Taylor J."/>
            <person name="Schubert V."/>
            <person name="Nelson M."/>
            <person name="Geu-Flores F."/>
            <person name="Crespi M."/>
            <person name="Gallardo-Guerrero K."/>
            <person name="Delaux P.-M."/>
            <person name="Salse J."/>
            <person name="Berges H."/>
            <person name="Guyot R."/>
            <person name="Gouzy J."/>
            <person name="Peret B."/>
        </authorList>
    </citation>
    <scope>NUCLEOTIDE SEQUENCE [LARGE SCALE GENOMIC DNA]</scope>
    <source>
        <strain evidence="2">cv. Amiga</strain>
    </source>
</reference>
<organism evidence="1 2">
    <name type="scientific">Lupinus albus</name>
    <name type="common">White lupine</name>
    <name type="synonym">Lupinus termis</name>
    <dbReference type="NCBI Taxonomy" id="3870"/>
    <lineage>
        <taxon>Eukaryota</taxon>
        <taxon>Viridiplantae</taxon>
        <taxon>Streptophyta</taxon>
        <taxon>Embryophyta</taxon>
        <taxon>Tracheophyta</taxon>
        <taxon>Spermatophyta</taxon>
        <taxon>Magnoliopsida</taxon>
        <taxon>eudicotyledons</taxon>
        <taxon>Gunneridae</taxon>
        <taxon>Pentapetalae</taxon>
        <taxon>rosids</taxon>
        <taxon>fabids</taxon>
        <taxon>Fabales</taxon>
        <taxon>Fabaceae</taxon>
        <taxon>Papilionoideae</taxon>
        <taxon>50 kb inversion clade</taxon>
        <taxon>genistoids sensu lato</taxon>
        <taxon>core genistoids</taxon>
        <taxon>Genisteae</taxon>
        <taxon>Lupinus</taxon>
    </lineage>
</organism>
<dbReference type="AlphaFoldDB" id="A0A6A4QPB2"/>
<sequence>MWVVVVMQIGVMMNLVDQFSVVTKGAFTFFSCSSLARSTLNCVSNYPICLFLLYYLRSGILLNLVKHSPLFHAPPLPSYLSQSTYFSLGFHGLYYSL</sequence>
<protein>
    <submittedName>
        <fullName evidence="1">Uncharacterized protein</fullName>
    </submittedName>
</protein>
<comment type="caution">
    <text evidence="1">The sequence shown here is derived from an EMBL/GenBank/DDBJ whole genome shotgun (WGS) entry which is preliminary data.</text>
</comment>
<accession>A0A6A4QPB2</accession>
<keyword evidence="2" id="KW-1185">Reference proteome</keyword>
<name>A0A6A4QPB2_LUPAL</name>
<gene>
    <name evidence="1" type="ORF">Lalb_Chr04g0254271</name>
</gene>
<dbReference type="EMBL" id="WOCE01000004">
    <property type="protein sequence ID" value="KAE9615347.1"/>
    <property type="molecule type" value="Genomic_DNA"/>
</dbReference>
<evidence type="ECO:0000313" key="2">
    <source>
        <dbReference type="Proteomes" id="UP000447434"/>
    </source>
</evidence>
<proteinExistence type="predicted"/>